<dbReference type="Gene3D" id="3.90.320.10">
    <property type="match status" value="1"/>
</dbReference>
<dbReference type="AlphaFoldDB" id="A0ABD5MFM2"/>
<evidence type="ECO:0000313" key="2">
    <source>
        <dbReference type="Proteomes" id="UP001570511"/>
    </source>
</evidence>
<evidence type="ECO:0008006" key="3">
    <source>
        <dbReference type="Google" id="ProtNLM"/>
    </source>
</evidence>
<dbReference type="InterPro" id="IPR011604">
    <property type="entry name" value="PDDEXK-like_dom_sf"/>
</dbReference>
<name>A0ABD5MFM2_9EURY</name>
<proteinExistence type="predicted"/>
<dbReference type="EMBL" id="JBGNYA010000001">
    <property type="protein sequence ID" value="MFA1612072.1"/>
    <property type="molecule type" value="Genomic_DNA"/>
</dbReference>
<evidence type="ECO:0000313" key="1">
    <source>
        <dbReference type="EMBL" id="MFA1612072.1"/>
    </source>
</evidence>
<gene>
    <name evidence="1" type="ORF">OS889_13800</name>
</gene>
<keyword evidence="2" id="KW-1185">Reference proteome</keyword>
<reference evidence="1 2" key="1">
    <citation type="submission" date="2024-08" db="EMBL/GenBank/DDBJ databases">
        <title>Halobellus sp. MBLA0158 whole genome sequence.</title>
        <authorList>
            <person name="Hwang C.Y."/>
            <person name="Cho E.-S."/>
            <person name="Seo M.-J."/>
        </authorList>
    </citation>
    <scope>NUCLEOTIDE SEQUENCE [LARGE SCALE GENOMIC DNA]</scope>
    <source>
        <strain evidence="1 2">MBLA0158</strain>
    </source>
</reference>
<sequence length="234" mass="26433">MSEPIDFEGAIADALGAANDADSHVELDPETFHPSQIARCQRRAYCSKLGLDDQSGLPGVFQTGTLIHEFLEEYLADRLSHAEFEREVTHRERGIMFTGRADCYDPDAGAVYDFKTRNGWYNFDPPTQRHLDQVYVYMAALGVERGQIVYLSKNDLEVRTYPEDGFFEFDAERFGTLVEKANRIQHVIETEGLPTGPEDIPFEPCDCFFCDNESLIDAEEFPGVDQEVPADADD</sequence>
<comment type="caution">
    <text evidence="1">The sequence shown here is derived from an EMBL/GenBank/DDBJ whole genome shotgun (WGS) entry which is preliminary data.</text>
</comment>
<protein>
    <recommendedName>
        <fullName evidence="3">PD-(D/E)XK endonuclease-like domain-containing protein</fullName>
    </recommendedName>
</protein>
<dbReference type="Proteomes" id="UP001570511">
    <property type="component" value="Unassembled WGS sequence"/>
</dbReference>
<organism evidence="1 2">
    <name type="scientific">Halobellus rubicundus</name>
    <dbReference type="NCBI Taxonomy" id="2996466"/>
    <lineage>
        <taxon>Archaea</taxon>
        <taxon>Methanobacteriati</taxon>
        <taxon>Methanobacteriota</taxon>
        <taxon>Stenosarchaea group</taxon>
        <taxon>Halobacteria</taxon>
        <taxon>Halobacteriales</taxon>
        <taxon>Haloferacaceae</taxon>
        <taxon>Halobellus</taxon>
    </lineage>
</organism>
<dbReference type="RefSeq" id="WP_372390684.1">
    <property type="nucleotide sequence ID" value="NZ_JBGNYA010000001.1"/>
</dbReference>
<accession>A0ABD5MFM2</accession>